<dbReference type="EMBL" id="CP012264">
    <property type="protein sequence ID" value="ALB63556.1"/>
    <property type="molecule type" value="Genomic_DNA"/>
</dbReference>
<gene>
    <name evidence="2" type="ORF">AFK62_14070</name>
</gene>
<keyword evidence="1" id="KW-0732">Signal</keyword>
<evidence type="ECO:0000256" key="1">
    <source>
        <dbReference type="SAM" id="SignalP"/>
    </source>
</evidence>
<evidence type="ECO:0000313" key="2">
    <source>
        <dbReference type="EMBL" id="ALB63556.1"/>
    </source>
</evidence>
<organism evidence="2 3">
    <name type="scientific">Cronobacter condimenti 1330</name>
    <dbReference type="NCBI Taxonomy" id="1073999"/>
    <lineage>
        <taxon>Bacteria</taxon>
        <taxon>Pseudomonadati</taxon>
        <taxon>Pseudomonadota</taxon>
        <taxon>Gammaproteobacteria</taxon>
        <taxon>Enterobacterales</taxon>
        <taxon>Enterobacteriaceae</taxon>
        <taxon>Cronobacter</taxon>
    </lineage>
</organism>
<reference evidence="2 3" key="2">
    <citation type="journal article" date="2016" name="Genome Announc.">
        <title>Fully Closed Genome Sequences of Five Type Strains of the Genus Cronobacter and One Cronobacter sakazakii Strain.</title>
        <authorList>
            <person name="Moine D."/>
            <person name="Kassam M."/>
            <person name="Baert L."/>
            <person name="Tang Y."/>
            <person name="Barretto C."/>
            <person name="Ngom Bru C."/>
            <person name="Klijn A."/>
            <person name="Descombes P."/>
        </authorList>
    </citation>
    <scope>NUCLEOTIDE SEQUENCE [LARGE SCALE GENOMIC DNA]</scope>
    <source>
        <strain evidence="2 3">LMG 26250</strain>
    </source>
</reference>
<evidence type="ECO:0000313" key="3">
    <source>
        <dbReference type="Proteomes" id="UP000067320"/>
    </source>
</evidence>
<accession>A0ABN4IAF0</accession>
<keyword evidence="3" id="KW-1185">Reference proteome</keyword>
<name>A0ABN4IAF0_9ENTR</name>
<protein>
    <submittedName>
        <fullName evidence="2">Uncharacterized protein</fullName>
    </submittedName>
</protein>
<feature type="signal peptide" evidence="1">
    <location>
        <begin position="1"/>
        <end position="23"/>
    </location>
</feature>
<reference evidence="3" key="1">
    <citation type="submission" date="2015-09" db="EMBL/GenBank/DDBJ databases">
        <title>Cronobacter genome sequencing and assembly.</title>
        <authorList>
            <person name="Descombes P."/>
            <person name="Baert L."/>
            <person name="Ngom-Bru C."/>
            <person name="Barretto C."/>
        </authorList>
    </citation>
    <scope>NUCLEOTIDE SEQUENCE [LARGE SCALE GENOMIC DNA]</scope>
    <source>
        <strain evidence="3">LMG 26250</strain>
    </source>
</reference>
<sequence length="267" mass="30315">MNQFKIKISVFLALSLFAFNSIAAINCTPSSADYIYNTSQEPTPKKVQSNGRIYFFSLPKDGCKASIFLIKNDKLLKYREVNGFSFVNYINKKGAVVDGWVRSEDIIADNEQQKGLTYSDLSWNINGQSVNLLGKATPELNKWAKEQGLKLPEPDNHGFNNGFESWTLTIQNEIVTISQVNDILEKRLGFNDTYVSGITFIDSKYETARGVKVGDDWSKVTSKYGTISNLDPDNECRFYQYFDMKLRFCLDSSGKVQSILFENYPVK</sequence>
<feature type="chain" id="PRO_5046886469" evidence="1">
    <location>
        <begin position="24"/>
        <end position="267"/>
    </location>
</feature>
<dbReference type="RefSeq" id="WP_053531976.1">
    <property type="nucleotide sequence ID" value="NZ_CP012264.1"/>
</dbReference>
<dbReference type="Proteomes" id="UP000067320">
    <property type="component" value="Chromosome"/>
</dbReference>
<proteinExistence type="predicted"/>